<feature type="region of interest" description="Disordered" evidence="1">
    <location>
        <begin position="304"/>
        <end position="348"/>
    </location>
</feature>
<feature type="compositionally biased region" description="Polar residues" evidence="1">
    <location>
        <begin position="398"/>
        <end position="416"/>
    </location>
</feature>
<feature type="compositionally biased region" description="Low complexity" evidence="1">
    <location>
        <begin position="1176"/>
        <end position="1187"/>
    </location>
</feature>
<dbReference type="InterPro" id="IPR001849">
    <property type="entry name" value="PH_domain"/>
</dbReference>
<dbReference type="SUPFAM" id="SSF50729">
    <property type="entry name" value="PH domain-like"/>
    <property type="match status" value="1"/>
</dbReference>
<dbReference type="PROSITE" id="PS50190">
    <property type="entry name" value="SEC7"/>
    <property type="match status" value="1"/>
</dbReference>
<feature type="domain" description="SEC7" evidence="3">
    <location>
        <begin position="420"/>
        <end position="570"/>
    </location>
</feature>
<dbReference type="PANTHER" id="PTHR10663:SF405">
    <property type="entry name" value="ARF GUANINE NUCLEOTIDE EXCHANGE FACTOR SYT1"/>
    <property type="match status" value="1"/>
</dbReference>
<dbReference type="GO" id="GO:0005085">
    <property type="term" value="F:guanyl-nucleotide exchange factor activity"/>
    <property type="evidence" value="ECO:0007669"/>
    <property type="project" value="InterPro"/>
</dbReference>
<dbReference type="Gene3D" id="1.10.1000.11">
    <property type="entry name" value="Arf Nucleotide-binding Site Opener,domain 2"/>
    <property type="match status" value="1"/>
</dbReference>
<feature type="compositionally biased region" description="Polar residues" evidence="1">
    <location>
        <begin position="1334"/>
        <end position="1343"/>
    </location>
</feature>
<feature type="region of interest" description="Disordered" evidence="1">
    <location>
        <begin position="44"/>
        <end position="144"/>
    </location>
</feature>
<feature type="compositionally biased region" description="Low complexity" evidence="1">
    <location>
        <begin position="1212"/>
        <end position="1221"/>
    </location>
</feature>
<feature type="region of interest" description="Disordered" evidence="1">
    <location>
        <begin position="172"/>
        <end position="290"/>
    </location>
</feature>
<evidence type="ECO:0000313" key="5">
    <source>
        <dbReference type="Proteomes" id="UP000467700"/>
    </source>
</evidence>
<organism evidence="4 5">
    <name type="scientific">Cyclocybe aegerita</name>
    <name type="common">Black poplar mushroom</name>
    <name type="synonym">Agrocybe aegerita</name>
    <dbReference type="NCBI Taxonomy" id="1973307"/>
    <lineage>
        <taxon>Eukaryota</taxon>
        <taxon>Fungi</taxon>
        <taxon>Dikarya</taxon>
        <taxon>Basidiomycota</taxon>
        <taxon>Agaricomycotina</taxon>
        <taxon>Agaricomycetes</taxon>
        <taxon>Agaricomycetidae</taxon>
        <taxon>Agaricales</taxon>
        <taxon>Agaricineae</taxon>
        <taxon>Bolbitiaceae</taxon>
        <taxon>Cyclocybe</taxon>
    </lineage>
</organism>
<feature type="compositionally biased region" description="Low complexity" evidence="1">
    <location>
        <begin position="1451"/>
        <end position="1463"/>
    </location>
</feature>
<feature type="region of interest" description="Disordered" evidence="1">
    <location>
        <begin position="1334"/>
        <end position="1382"/>
    </location>
</feature>
<dbReference type="OrthoDB" id="430364at2759"/>
<feature type="compositionally biased region" description="Low complexity" evidence="1">
    <location>
        <begin position="133"/>
        <end position="144"/>
    </location>
</feature>
<dbReference type="InterPro" id="IPR035999">
    <property type="entry name" value="Sec7_dom_sf"/>
</dbReference>
<evidence type="ECO:0000256" key="1">
    <source>
        <dbReference type="SAM" id="MobiDB-lite"/>
    </source>
</evidence>
<feature type="compositionally biased region" description="Basic and acidic residues" evidence="1">
    <location>
        <begin position="1344"/>
        <end position="1379"/>
    </location>
</feature>
<sequence length="1528" mass="168381">MPSCKSSKEFYSPPDDTPPPPPYKQLPLSPLMVAEMTTTRTEIVTTTTTETTTHLFSFPYWRKRNDRSSPPSPRNSVDTSHSPRPSRTLLINKALPPTPPDDTPDSYERPGPARQPTTAPSFPAPFPLDSSRPRTTSTGPPSTSVLAHAALGLGLPHASSAAFASVEPNSVAFSLPSIPTPSSTALPNGVRRTKSSHRVQARHVSEEHGRPLNGDPRADRRRRGLSFGAASFLSIGMPDIKGKGKEPEPAASSSKASPKPLSRKSSFWSKKKDSQVNDPAPSSPSRDGTVVVLPALPPVHQISPFDIPDFSASSSSSTSGTEKVTHPPGISRSHPDRPTLSISFDAPRTSMQPESLYLEISQERATEPLLNPDPPILPRLRTQSSSPLLHRLSMGVFSSSNETSPAPSTRSSTYNLANPVPHLARKPETVIPKPLGEEESPERYLLRLKAAVSKAEIAGILASSSDPFYAQALRTYIKQFAFLDTPLDVALRKLLMEVGLPRETQQIDRVMEAFAFRYMQCNPELFISEDHPYILAFSLIMLHTDAFNPSNKRKMSKADYIKNTKLPGISTEVLDYFFDNIVFVPFIFIEDPVDFNGQPGLTPDVARSMTVNSPSSALSTSTASAFKMGNKVDPYYLIANNLLDPLRIDVNSHVALENPYNYEGTDGPWDEAELHRAFVHASVIEIEAPIFNRAAPIFSLSPSGTPSPFLLNGEDPIRSKVEPWSLKITKVGLLNRKDDFNEGGKKSLNRKWKAWSVILTGSQLLFFRDPVWASTLQPSLAGDSPRQPLFPPASVFRPDELFSVKDAVAVYDSSYTKYKHTLRLVLADGRHILLQAADEKDMNEWISRTNYASTFKSAGVRMRPPELSGEDVHLTGVAAATSHLHDMQAQVAVPRPRSWDSNAPNDLMDMLTGEPRKRGVLQRRVTMTGGRSDFDTDVPVAPEIDGAEQFKATFDQVKADLAAGYSSSPDEEPWLQDGGNIYETLPASPLSFSSQGSRLPSRSQIIRSKIRELDSRIASLQSQLDHDIRYIRNIAILTPFQKTTRSRLSMAIQNMSGRVMQVRLDMEKVRCHRSVLRRDLASEDRCWSQSKRVALRAAKETLQSRRANTVPAMTASFPDEQPRTSNMNILSTPPSPQPPSSSCESFHSAIDEGVEWSSSEDLTFLTVSQNGDLPGTGFSTSSSLTFPDTGLASPPRGRQKSMPSSNSNVLGQQISSSSPSSDIEEDEQAEEWNKTRCAKPLPVGGRQMDSTSTASNLDDSRLSRKSMTLSRKSTSSDGEGDVAERARQRKSRKLSQIFGDVGFLDYPGYAFSSTAQAQRTAPGLSDIEEAGQTMASTDSVVRQSRSEETTVAEDTKSMESRDLPFSDKSNLKTLRDHGHNGIRTAGWKSRERRVFSERQSEVRRTKKMSRIFGEVPPVGMVKRIPSSLMRPASDYSPATQEIESSALNPKASLDSALSEESLLPDTMSDPGHYSTLIDEYDHIEGRGGFSMDIRLERSDFHNRRRRAAKLAQFFGESKLDWSPPESVV</sequence>
<dbReference type="SUPFAM" id="SSF48425">
    <property type="entry name" value="Sec7 domain"/>
    <property type="match status" value="1"/>
</dbReference>
<feature type="compositionally biased region" description="Basic residues" evidence="1">
    <location>
        <begin position="191"/>
        <end position="201"/>
    </location>
</feature>
<feature type="compositionally biased region" description="Polar residues" evidence="1">
    <location>
        <begin position="1265"/>
        <end position="1277"/>
    </location>
</feature>
<dbReference type="GO" id="GO:0032012">
    <property type="term" value="P:regulation of ARF protein signal transduction"/>
    <property type="evidence" value="ECO:0007669"/>
    <property type="project" value="InterPro"/>
</dbReference>
<feature type="compositionally biased region" description="Low complexity" evidence="1">
    <location>
        <begin position="44"/>
        <end position="53"/>
    </location>
</feature>
<dbReference type="SMART" id="SM00233">
    <property type="entry name" value="PH"/>
    <property type="match status" value="1"/>
</dbReference>
<dbReference type="PROSITE" id="PS50003">
    <property type="entry name" value="PH_DOMAIN"/>
    <property type="match status" value="1"/>
</dbReference>
<dbReference type="Pfam" id="PF01369">
    <property type="entry name" value="Sec7"/>
    <property type="match status" value="1"/>
</dbReference>
<feature type="compositionally biased region" description="Polar residues" evidence="1">
    <location>
        <begin position="1248"/>
        <end position="1257"/>
    </location>
</feature>
<feature type="domain" description="PH" evidence="2">
    <location>
        <begin position="727"/>
        <end position="854"/>
    </location>
</feature>
<dbReference type="Proteomes" id="UP000467700">
    <property type="component" value="Unassembled WGS sequence"/>
</dbReference>
<evidence type="ECO:0000259" key="2">
    <source>
        <dbReference type="PROSITE" id="PS50003"/>
    </source>
</evidence>
<dbReference type="SMART" id="SM00222">
    <property type="entry name" value="Sec7"/>
    <property type="match status" value="1"/>
</dbReference>
<name>A0A8S0XN14_CYCAE</name>
<evidence type="ECO:0000259" key="3">
    <source>
        <dbReference type="PROSITE" id="PS50190"/>
    </source>
</evidence>
<dbReference type="InterPro" id="IPR041681">
    <property type="entry name" value="PH_9"/>
</dbReference>
<dbReference type="InterPro" id="IPR011993">
    <property type="entry name" value="PH-like_dom_sf"/>
</dbReference>
<feature type="region of interest" description="Disordered" evidence="1">
    <location>
        <begin position="1"/>
        <end position="29"/>
    </location>
</feature>
<feature type="region of interest" description="Disordered" evidence="1">
    <location>
        <begin position="1114"/>
        <end position="1147"/>
    </location>
</feature>
<feature type="compositionally biased region" description="Polar residues" evidence="1">
    <location>
        <begin position="1436"/>
        <end position="1447"/>
    </location>
</feature>
<dbReference type="Gene3D" id="2.30.29.30">
    <property type="entry name" value="Pleckstrin-homology domain (PH domain)/Phosphotyrosine-binding domain (PTB)"/>
    <property type="match status" value="1"/>
</dbReference>
<dbReference type="InterPro" id="IPR023394">
    <property type="entry name" value="Sec7_C_sf"/>
</dbReference>
<accession>A0A8S0XN14</accession>
<dbReference type="Pfam" id="PF15410">
    <property type="entry name" value="PH_9"/>
    <property type="match status" value="1"/>
</dbReference>
<feature type="region of interest" description="Disordered" evidence="1">
    <location>
        <begin position="1431"/>
        <end position="1468"/>
    </location>
</feature>
<gene>
    <name evidence="4" type="ORF">AAE3_LOCUS8858</name>
</gene>
<dbReference type="PANTHER" id="PTHR10663">
    <property type="entry name" value="GUANYL-NUCLEOTIDE EXCHANGE FACTOR"/>
    <property type="match status" value="1"/>
</dbReference>
<feature type="compositionally biased region" description="Polar residues" evidence="1">
    <location>
        <begin position="1201"/>
        <end position="1211"/>
    </location>
</feature>
<feature type="region of interest" description="Disordered" evidence="1">
    <location>
        <begin position="1176"/>
        <end position="1292"/>
    </location>
</feature>
<dbReference type="CDD" id="cd00171">
    <property type="entry name" value="Sec7"/>
    <property type="match status" value="1"/>
</dbReference>
<feature type="compositionally biased region" description="Pro residues" evidence="1">
    <location>
        <begin position="15"/>
        <end position="24"/>
    </location>
</feature>
<keyword evidence="5" id="KW-1185">Reference proteome</keyword>
<protein>
    <submittedName>
        <fullName evidence="4">Uncharacterized protein</fullName>
    </submittedName>
</protein>
<proteinExistence type="predicted"/>
<reference evidence="4 5" key="1">
    <citation type="submission" date="2020-01" db="EMBL/GenBank/DDBJ databases">
        <authorList>
            <person name="Gupta K D."/>
        </authorList>
    </citation>
    <scope>NUCLEOTIDE SEQUENCE [LARGE SCALE GENOMIC DNA]</scope>
</reference>
<feature type="region of interest" description="Disordered" evidence="1">
    <location>
        <begin position="398"/>
        <end position="419"/>
    </location>
</feature>
<evidence type="ECO:0000313" key="4">
    <source>
        <dbReference type="EMBL" id="CAA7266593.1"/>
    </source>
</evidence>
<dbReference type="EMBL" id="CACVBS010000055">
    <property type="protein sequence ID" value="CAA7266593.1"/>
    <property type="molecule type" value="Genomic_DNA"/>
</dbReference>
<dbReference type="InterPro" id="IPR000904">
    <property type="entry name" value="Sec7_dom"/>
</dbReference>
<feature type="compositionally biased region" description="Low complexity" evidence="1">
    <location>
        <begin position="249"/>
        <end position="266"/>
    </location>
</feature>
<comment type="caution">
    <text evidence="4">The sequence shown here is derived from an EMBL/GenBank/DDBJ whole genome shotgun (WGS) entry which is preliminary data.</text>
</comment>